<evidence type="ECO:0000313" key="4">
    <source>
        <dbReference type="Proteomes" id="UP000001727"/>
    </source>
</evidence>
<dbReference type="HOGENOM" id="CLU_2104907_0_0_11"/>
<sequence length="115" mass="12775">MLSDSLGAILIAVVSAAGSALVAWLKLRGDRSASVPAAYQALLADVKHWTGQQLAERDRKIEHLESDVEELKNAVATWRGKFQSAVHYIRALYETVDDRIPLPTPPNEIREDLRL</sequence>
<dbReference type="AlphaFoldDB" id="B1VGT9"/>
<accession>B1VGT9</accession>
<dbReference type="STRING" id="504474.cu1436"/>
<protein>
    <submittedName>
        <fullName evidence="3">Uncharacterized protein</fullName>
    </submittedName>
</protein>
<keyword evidence="4" id="KW-1185">Reference proteome</keyword>
<proteinExistence type="predicted"/>
<feature type="coiled-coil region" evidence="1">
    <location>
        <begin position="54"/>
        <end position="81"/>
    </location>
</feature>
<keyword evidence="1" id="KW-0175">Coiled coil</keyword>
<gene>
    <name evidence="3" type="ordered locus">cu1436</name>
</gene>
<dbReference type="GeneID" id="60604216"/>
<evidence type="ECO:0000313" key="3">
    <source>
        <dbReference type="EMBL" id="CAQ05396.1"/>
    </source>
</evidence>
<keyword evidence="2" id="KW-0812">Transmembrane</keyword>
<dbReference type="EMBL" id="AM942444">
    <property type="protein sequence ID" value="CAQ05396.1"/>
    <property type="molecule type" value="Genomic_DNA"/>
</dbReference>
<evidence type="ECO:0000256" key="2">
    <source>
        <dbReference type="SAM" id="Phobius"/>
    </source>
</evidence>
<dbReference type="KEGG" id="cur:cu1436"/>
<evidence type="ECO:0000256" key="1">
    <source>
        <dbReference type="SAM" id="Coils"/>
    </source>
</evidence>
<organism evidence="3 4">
    <name type="scientific">Corynebacterium urealyticum (strain ATCC 43042 / DSM 7109)</name>
    <dbReference type="NCBI Taxonomy" id="504474"/>
    <lineage>
        <taxon>Bacteria</taxon>
        <taxon>Bacillati</taxon>
        <taxon>Actinomycetota</taxon>
        <taxon>Actinomycetes</taxon>
        <taxon>Mycobacteriales</taxon>
        <taxon>Corynebacteriaceae</taxon>
        <taxon>Corynebacterium</taxon>
    </lineage>
</organism>
<dbReference type="Proteomes" id="UP000001727">
    <property type="component" value="Chromosome"/>
</dbReference>
<feature type="transmembrane region" description="Helical" evidence="2">
    <location>
        <begin position="6"/>
        <end position="25"/>
    </location>
</feature>
<reference evidence="3 4" key="1">
    <citation type="journal article" date="2008" name="J. Biotechnol.">
        <title>The lifestyle of Corynebacterium urealyticum derived from its complete genome sequence established by pyrosequencing.</title>
        <authorList>
            <person name="Tauch A."/>
            <person name="Trost E."/>
            <person name="Tilker A."/>
            <person name="Ludewig U."/>
            <person name="Schneiker S."/>
            <person name="Goesmann A."/>
            <person name="Arnold W."/>
            <person name="Bekel T."/>
            <person name="Brinkrolf K."/>
            <person name="Brune I."/>
            <person name="Goetker S."/>
            <person name="Kalinowski J."/>
            <person name="Kamp P.-B."/>
            <person name="Lobo F.P."/>
            <person name="Viehoever P."/>
            <person name="Weisshaar B."/>
            <person name="Soriano F."/>
            <person name="Droege M."/>
            <person name="Puehler A."/>
        </authorList>
    </citation>
    <scope>NUCLEOTIDE SEQUENCE [LARGE SCALE GENOMIC DNA]</scope>
    <source>
        <strain evidence="4">ATCC 43042 / DSM 7109</strain>
    </source>
</reference>
<keyword evidence="2" id="KW-0472">Membrane</keyword>
<name>B1VGT9_CORU7</name>
<keyword evidence="2" id="KW-1133">Transmembrane helix</keyword>
<dbReference type="RefSeq" id="WP_012360684.1">
    <property type="nucleotide sequence ID" value="NC_010545.1"/>
</dbReference>